<feature type="transmembrane region" description="Helical" evidence="1">
    <location>
        <begin position="12"/>
        <end position="31"/>
    </location>
</feature>
<gene>
    <name evidence="2" type="ORF">DXD17_03645</name>
</gene>
<evidence type="ECO:0000256" key="1">
    <source>
        <dbReference type="SAM" id="Phobius"/>
    </source>
</evidence>
<keyword evidence="1" id="KW-0472">Membrane</keyword>
<evidence type="ECO:0000313" key="3">
    <source>
        <dbReference type="Proteomes" id="UP000260793"/>
    </source>
</evidence>
<accession>A0A3E4LWF7</accession>
<comment type="caution">
    <text evidence="2">The sequence shown here is derived from an EMBL/GenBank/DDBJ whole genome shotgun (WGS) entry which is preliminary data.</text>
</comment>
<proteinExistence type="predicted"/>
<name>A0A3E4LWF7_9FIRM</name>
<keyword evidence="1" id="KW-1133">Transmembrane helix</keyword>
<dbReference type="EMBL" id="QSQN01000007">
    <property type="protein sequence ID" value="RGK41605.1"/>
    <property type="molecule type" value="Genomic_DNA"/>
</dbReference>
<dbReference type="RefSeq" id="WP_117687794.1">
    <property type="nucleotide sequence ID" value="NZ_JAYAGW010000100.1"/>
</dbReference>
<reference evidence="2 3" key="1">
    <citation type="submission" date="2018-08" db="EMBL/GenBank/DDBJ databases">
        <title>A genome reference for cultivated species of the human gut microbiota.</title>
        <authorList>
            <person name="Zou Y."/>
            <person name="Xue W."/>
            <person name="Luo G."/>
        </authorList>
    </citation>
    <scope>NUCLEOTIDE SEQUENCE [LARGE SCALE GENOMIC DNA]</scope>
    <source>
        <strain evidence="2 3">TF11-7</strain>
    </source>
</reference>
<keyword evidence="1" id="KW-0812">Transmembrane</keyword>
<dbReference type="AlphaFoldDB" id="A0A3E4LWF7"/>
<dbReference type="Proteomes" id="UP000260793">
    <property type="component" value="Unassembled WGS sequence"/>
</dbReference>
<sequence length="84" mass="9178">MVSKMENGHGKVWICLLILVLAAVVIGLLYYTTAAKEPDEEGFLIRAEQMESGEPGTGKLHLGELRSEELQSVQTWNGVTGYGI</sequence>
<protein>
    <submittedName>
        <fullName evidence="2">Uncharacterized protein</fullName>
    </submittedName>
</protein>
<evidence type="ECO:0000313" key="2">
    <source>
        <dbReference type="EMBL" id="RGK41605.1"/>
    </source>
</evidence>
<organism evidence="2 3">
    <name type="scientific">[Ruminococcus] lactaris</name>
    <dbReference type="NCBI Taxonomy" id="46228"/>
    <lineage>
        <taxon>Bacteria</taxon>
        <taxon>Bacillati</taxon>
        <taxon>Bacillota</taxon>
        <taxon>Clostridia</taxon>
        <taxon>Lachnospirales</taxon>
        <taxon>Lachnospiraceae</taxon>
        <taxon>Mediterraneibacter</taxon>
    </lineage>
</organism>